<dbReference type="Proteomes" id="UP000293289">
    <property type="component" value="Unassembled WGS sequence"/>
</dbReference>
<evidence type="ECO:0000313" key="2">
    <source>
        <dbReference type="Proteomes" id="UP000293289"/>
    </source>
</evidence>
<dbReference type="EMBL" id="SGWY01000002">
    <property type="protein sequence ID" value="RZS65676.1"/>
    <property type="molecule type" value="Genomic_DNA"/>
</dbReference>
<name>A0A4Q7MCA1_9MICO</name>
<sequence>MNGLTHDVQARLGIEVEDESALISHLPDEPDTPQEIEQAIVWALTTALDSRVVRDLLSSYGLTVRRGEVRSFSPFLATVVPGSGLDHPLAQAAEPTMT</sequence>
<organism evidence="1 2">
    <name type="scientific">Agromyces ramosus</name>
    <dbReference type="NCBI Taxonomy" id="33879"/>
    <lineage>
        <taxon>Bacteria</taxon>
        <taxon>Bacillati</taxon>
        <taxon>Actinomycetota</taxon>
        <taxon>Actinomycetes</taxon>
        <taxon>Micrococcales</taxon>
        <taxon>Microbacteriaceae</taxon>
        <taxon>Agromyces</taxon>
    </lineage>
</organism>
<comment type="caution">
    <text evidence="1">The sequence shown here is derived from an EMBL/GenBank/DDBJ whole genome shotgun (WGS) entry which is preliminary data.</text>
</comment>
<dbReference type="AlphaFoldDB" id="A0A4Q7MCA1"/>
<protein>
    <submittedName>
        <fullName evidence="1">Uncharacterized protein</fullName>
    </submittedName>
</protein>
<dbReference type="OrthoDB" id="9850013at2"/>
<proteinExistence type="predicted"/>
<reference evidence="1 2" key="1">
    <citation type="submission" date="2019-02" db="EMBL/GenBank/DDBJ databases">
        <title>Genomic Encyclopedia of Type Strains, Phase IV (KMG-IV): sequencing the most valuable type-strain genomes for metagenomic binning, comparative biology and taxonomic classification.</title>
        <authorList>
            <person name="Goeker M."/>
        </authorList>
    </citation>
    <scope>NUCLEOTIDE SEQUENCE [LARGE SCALE GENOMIC DNA]</scope>
    <source>
        <strain evidence="1 2">DSM 43045</strain>
    </source>
</reference>
<evidence type="ECO:0000313" key="1">
    <source>
        <dbReference type="EMBL" id="RZS65676.1"/>
    </source>
</evidence>
<dbReference type="RefSeq" id="WP_130352351.1">
    <property type="nucleotide sequence ID" value="NZ_SGWY01000002.1"/>
</dbReference>
<gene>
    <name evidence="1" type="ORF">EV187_1377</name>
</gene>
<accession>A0A4Q7MCA1</accession>
<keyword evidence="2" id="KW-1185">Reference proteome</keyword>